<dbReference type="SMART" id="SM00267">
    <property type="entry name" value="GGDEF"/>
    <property type="match status" value="1"/>
</dbReference>
<dbReference type="InterPro" id="IPR043128">
    <property type="entry name" value="Rev_trsase/Diguanyl_cyclase"/>
</dbReference>
<dbReference type="RefSeq" id="WP_163111613.1">
    <property type="nucleotide sequence ID" value="NZ_JAAAWP010000004.1"/>
</dbReference>
<evidence type="ECO:0000259" key="4">
    <source>
        <dbReference type="PROSITE" id="PS50887"/>
    </source>
</evidence>
<dbReference type="PANTHER" id="PTHR45138">
    <property type="entry name" value="REGULATORY COMPONENTS OF SENSORY TRANSDUCTION SYSTEM"/>
    <property type="match status" value="1"/>
</dbReference>
<keyword evidence="6" id="KW-1185">Reference proteome</keyword>
<dbReference type="Gene3D" id="2.130.10.10">
    <property type="entry name" value="YVTN repeat-like/Quinoprotein amine dehydrogenase"/>
    <property type="match status" value="2"/>
</dbReference>
<comment type="caution">
    <text evidence="5">The sequence shown here is derived from an EMBL/GenBank/DDBJ whole genome shotgun (WGS) entry which is preliminary data.</text>
</comment>
<sequence length="1031" mass="116706">MCIHRLKKCTRSATYAAMYWLVAFVLIDILSLAHSYEATDSSATNYRIEHWQVSNAQVIEKGQRVVAEGLPQISVHAIARDHRGLFWIGTENGIARFDGRKFEIINTINEPELPSNWIDDIFVDEAGQVWIATANGIVNYSKGVFKRISFEKGQDRVMRIEQSSNGELWFFGSSFWSANNNELSVPQEFKFAPEKISDGSVDGSMVWVLGADNVLVSHDLSTKKTCRIRLDADSQYTHLHAKNQRLYLLKNNEFHSYRYNSNACALSENLAVSPQKIRALLLRSAGLPILVGENNLLYELGPRDEITQMPMNGAVSPNLINDIITVYQYGDLTLLGTKANGLVLLWPSAISRPAADLPFSDARVWSFNVKDTVYAASNMGVYTLSEQDQWNMIVSQNSLDGNDAYSLFVDDNIIWVGTRNGLYRYSMTTSQTTEVSGFEGYQINTIFEANGRLWLGTNNGLFNQHDGKFIQDPFFSGQSIRSIYRTKSGQLWVGTESGLFSANDIDVFNEIIWKQQFMATVKSAFVSNITESLNGDLFVATYGDGLFYKDKKGKWTQYTTRNGLPFQNLFNLNISANELWVSGASGIFSVNLPDLYNNEVRPNIVLRDDGTFKSRKDVRCCNGAGNYRGVVYEDKIYYPTLAGVLTIDLVERQPLISPVVITGVYQNGARLTSNYSGVNLQSERNLEIAYTKPVFISEEVPQYRYRLSKGEGSWIHAGQRELAYFTNIPSGELVFEVSAKLGNEQWRPTTAIPISVVPYWWETWWARSVMALSIVLLGWLLFSIRTRALIKRNEILEKMVEERTLAYERVNKELEQKNADLKQAANTDPLTGLSNRRAIKEYLPKLFDAINARQSQANESDEICALFLIDLDNFKRINDEFGHDKGDSVLSYVADAIENVSREQDCLLRWGGEEFLLIVPSTNKQSFTALSTRLHQALTSLHEKLGLPLPVTMSMGAIWLPWLHSQTDFHQWEHSMLLIDLALYRVKDTGRNGTALVHTTPQLSDWLNWSKEGLEKAEKQGIITIERLKLK</sequence>
<dbReference type="SUPFAM" id="SSF63829">
    <property type="entry name" value="Calcium-dependent phosphotriesterase"/>
    <property type="match status" value="2"/>
</dbReference>
<dbReference type="Pfam" id="PF07494">
    <property type="entry name" value="Reg_prop"/>
    <property type="match status" value="2"/>
</dbReference>
<dbReference type="NCBIfam" id="TIGR00254">
    <property type="entry name" value="GGDEF"/>
    <property type="match status" value="1"/>
</dbReference>
<dbReference type="AlphaFoldDB" id="A0A6L9MV46"/>
<evidence type="ECO:0000256" key="2">
    <source>
        <dbReference type="ARBA" id="ARBA00034247"/>
    </source>
</evidence>
<dbReference type="InterPro" id="IPR011123">
    <property type="entry name" value="Y_Y_Y"/>
</dbReference>
<dbReference type="InterPro" id="IPR011110">
    <property type="entry name" value="Reg_prop"/>
</dbReference>
<proteinExistence type="predicted"/>
<dbReference type="InterPro" id="IPR015943">
    <property type="entry name" value="WD40/YVTN_repeat-like_dom_sf"/>
</dbReference>
<dbReference type="PROSITE" id="PS50887">
    <property type="entry name" value="GGDEF"/>
    <property type="match status" value="1"/>
</dbReference>
<dbReference type="EMBL" id="JAAAWP010000004">
    <property type="protein sequence ID" value="NDW21660.1"/>
    <property type="molecule type" value="Genomic_DNA"/>
</dbReference>
<accession>A0A6L9MV46</accession>
<dbReference type="InterPro" id="IPR050469">
    <property type="entry name" value="Diguanylate_Cyclase"/>
</dbReference>
<organism evidence="5 6">
    <name type="scientific">Alteromonas hispanica</name>
    <dbReference type="NCBI Taxonomy" id="315421"/>
    <lineage>
        <taxon>Bacteria</taxon>
        <taxon>Pseudomonadati</taxon>
        <taxon>Pseudomonadota</taxon>
        <taxon>Gammaproteobacteria</taxon>
        <taxon>Alteromonadales</taxon>
        <taxon>Alteromonadaceae</taxon>
        <taxon>Alteromonas/Salinimonas group</taxon>
        <taxon>Alteromonas</taxon>
    </lineage>
</organism>
<comment type="catalytic activity">
    <reaction evidence="2">
        <text>2 GTP = 3',3'-c-di-GMP + 2 diphosphate</text>
        <dbReference type="Rhea" id="RHEA:24898"/>
        <dbReference type="ChEBI" id="CHEBI:33019"/>
        <dbReference type="ChEBI" id="CHEBI:37565"/>
        <dbReference type="ChEBI" id="CHEBI:58805"/>
        <dbReference type="EC" id="2.7.7.65"/>
    </reaction>
</comment>
<dbReference type="InterPro" id="IPR000160">
    <property type="entry name" value="GGDEF_dom"/>
</dbReference>
<dbReference type="InterPro" id="IPR029787">
    <property type="entry name" value="Nucleotide_cyclase"/>
</dbReference>
<keyword evidence="3" id="KW-0472">Membrane</keyword>
<evidence type="ECO:0000256" key="1">
    <source>
        <dbReference type="ARBA" id="ARBA00012528"/>
    </source>
</evidence>
<dbReference type="Pfam" id="PF07495">
    <property type="entry name" value="Y_Y_Y"/>
    <property type="match status" value="1"/>
</dbReference>
<gene>
    <name evidence="5" type="ORF">GTW09_09035</name>
</gene>
<name>A0A6L9MV46_9ALTE</name>
<dbReference type="InterPro" id="IPR013783">
    <property type="entry name" value="Ig-like_fold"/>
</dbReference>
<dbReference type="CDD" id="cd01949">
    <property type="entry name" value="GGDEF"/>
    <property type="match status" value="1"/>
</dbReference>
<dbReference type="Gene3D" id="2.60.40.10">
    <property type="entry name" value="Immunoglobulins"/>
    <property type="match status" value="1"/>
</dbReference>
<evidence type="ECO:0000256" key="3">
    <source>
        <dbReference type="SAM" id="Phobius"/>
    </source>
</evidence>
<dbReference type="SUPFAM" id="SSF55073">
    <property type="entry name" value="Nucleotide cyclase"/>
    <property type="match status" value="1"/>
</dbReference>
<reference evidence="5 6" key="1">
    <citation type="submission" date="2020-01" db="EMBL/GenBank/DDBJ databases">
        <title>Genomes of bacteria type strains.</title>
        <authorList>
            <person name="Chen J."/>
            <person name="Zhu S."/>
            <person name="Yang J."/>
        </authorList>
    </citation>
    <scope>NUCLEOTIDE SEQUENCE [LARGE SCALE GENOMIC DNA]</scope>
    <source>
        <strain evidence="5 6">LMG 22958</strain>
    </source>
</reference>
<dbReference type="Proteomes" id="UP000478837">
    <property type="component" value="Unassembled WGS sequence"/>
</dbReference>
<dbReference type="Pfam" id="PF00990">
    <property type="entry name" value="GGDEF"/>
    <property type="match status" value="1"/>
</dbReference>
<feature type="domain" description="GGDEF" evidence="4">
    <location>
        <begin position="862"/>
        <end position="999"/>
    </location>
</feature>
<dbReference type="GO" id="GO:0052621">
    <property type="term" value="F:diguanylate cyclase activity"/>
    <property type="evidence" value="ECO:0007669"/>
    <property type="project" value="UniProtKB-EC"/>
</dbReference>
<evidence type="ECO:0000313" key="6">
    <source>
        <dbReference type="Proteomes" id="UP000478837"/>
    </source>
</evidence>
<dbReference type="EC" id="2.7.7.65" evidence="1"/>
<dbReference type="PANTHER" id="PTHR45138:SF9">
    <property type="entry name" value="DIGUANYLATE CYCLASE DGCM-RELATED"/>
    <property type="match status" value="1"/>
</dbReference>
<feature type="transmembrane region" description="Helical" evidence="3">
    <location>
        <begin position="12"/>
        <end position="33"/>
    </location>
</feature>
<protein>
    <recommendedName>
        <fullName evidence="1">diguanylate cyclase</fullName>
        <ecNumber evidence="1">2.7.7.65</ecNumber>
    </recommendedName>
</protein>
<evidence type="ECO:0000313" key="5">
    <source>
        <dbReference type="EMBL" id="NDW21660.1"/>
    </source>
</evidence>
<keyword evidence="3" id="KW-0812">Transmembrane</keyword>
<keyword evidence="3" id="KW-1133">Transmembrane helix</keyword>
<dbReference type="Gene3D" id="3.30.70.270">
    <property type="match status" value="1"/>
</dbReference>